<gene>
    <name evidence="2" type="ORF">OFUS_LOCUS11056</name>
</gene>
<keyword evidence="3" id="KW-1185">Reference proteome</keyword>
<dbReference type="EMBL" id="CAIIXF020000005">
    <property type="protein sequence ID" value="CAH1784935.1"/>
    <property type="molecule type" value="Genomic_DNA"/>
</dbReference>
<sequence>METRVPPLHEGLEGTTFEENKLTLDSNKELKHLGNLDKLKSEHGTTGQNQNTNKSRGLGSVTSARNFIGDANGEKPKGVSDSMWKKFQVLHKRREDILARSKLKRQREFQKKLKHESQQNKSVDEPPEKKSTEPDKDEITKTPDTNETSSASGVESWSDIKPYLHCKDHLKGIDPGRYAPKTKLENEVDAAISQGQYTKAEQLSDHMANREFGSKVAEAFQAKKYAEEKQKEDQLKKERERKKLNWGFAEKQRWERKSNM</sequence>
<feature type="region of interest" description="Disordered" evidence="1">
    <location>
        <begin position="95"/>
        <end position="158"/>
    </location>
</feature>
<feature type="region of interest" description="Disordered" evidence="1">
    <location>
        <begin position="1"/>
        <end position="82"/>
    </location>
</feature>
<feature type="compositionally biased region" description="Polar residues" evidence="1">
    <location>
        <begin position="44"/>
        <end position="65"/>
    </location>
</feature>
<comment type="caution">
    <text evidence="2">The sequence shown here is derived from an EMBL/GenBank/DDBJ whole genome shotgun (WGS) entry which is preliminary data.</text>
</comment>
<feature type="compositionally biased region" description="Polar residues" evidence="1">
    <location>
        <begin position="142"/>
        <end position="155"/>
    </location>
</feature>
<name>A0A8J1T4L9_OWEFU</name>
<dbReference type="InterPro" id="IPR037690">
    <property type="entry name" value="FAM204A"/>
</dbReference>
<evidence type="ECO:0000256" key="1">
    <source>
        <dbReference type="SAM" id="MobiDB-lite"/>
    </source>
</evidence>
<dbReference type="PANTHER" id="PTHR14386">
    <property type="entry name" value="PROTEIN FAM204A"/>
    <property type="match status" value="1"/>
</dbReference>
<dbReference type="AlphaFoldDB" id="A0A8J1T4L9"/>
<evidence type="ECO:0000313" key="2">
    <source>
        <dbReference type="EMBL" id="CAH1784935.1"/>
    </source>
</evidence>
<dbReference type="Proteomes" id="UP000749559">
    <property type="component" value="Unassembled WGS sequence"/>
</dbReference>
<protein>
    <submittedName>
        <fullName evidence="2">Uncharacterized protein</fullName>
    </submittedName>
</protein>
<dbReference type="PANTHER" id="PTHR14386:SF2">
    <property type="entry name" value="PROTEIN FAM204A"/>
    <property type="match status" value="1"/>
</dbReference>
<evidence type="ECO:0000313" key="3">
    <source>
        <dbReference type="Proteomes" id="UP000749559"/>
    </source>
</evidence>
<accession>A0A8J1T4L9</accession>
<feature type="compositionally biased region" description="Basic and acidic residues" evidence="1">
    <location>
        <begin position="106"/>
        <end position="141"/>
    </location>
</feature>
<reference evidence="2" key="1">
    <citation type="submission" date="2022-03" db="EMBL/GenBank/DDBJ databases">
        <authorList>
            <person name="Martin C."/>
        </authorList>
    </citation>
    <scope>NUCLEOTIDE SEQUENCE</scope>
</reference>
<proteinExistence type="predicted"/>
<organism evidence="2 3">
    <name type="scientific">Owenia fusiformis</name>
    <name type="common">Polychaete worm</name>
    <dbReference type="NCBI Taxonomy" id="6347"/>
    <lineage>
        <taxon>Eukaryota</taxon>
        <taxon>Metazoa</taxon>
        <taxon>Spiralia</taxon>
        <taxon>Lophotrochozoa</taxon>
        <taxon>Annelida</taxon>
        <taxon>Polychaeta</taxon>
        <taxon>Sedentaria</taxon>
        <taxon>Canalipalpata</taxon>
        <taxon>Sabellida</taxon>
        <taxon>Oweniida</taxon>
        <taxon>Oweniidae</taxon>
        <taxon>Owenia</taxon>
    </lineage>
</organism>
<dbReference type="OrthoDB" id="2418792at2759"/>
<feature type="compositionally biased region" description="Basic and acidic residues" evidence="1">
    <location>
        <begin position="18"/>
        <end position="43"/>
    </location>
</feature>